<name>A0ACC1MVU2_9PEZI</name>
<keyword evidence="2" id="KW-1185">Reference proteome</keyword>
<accession>A0ACC1MVU2</accession>
<comment type="caution">
    <text evidence="1">The sequence shown here is derived from an EMBL/GenBank/DDBJ whole genome shotgun (WGS) entry which is preliminary data.</text>
</comment>
<gene>
    <name evidence="1" type="ORF">NUW58_g9502</name>
</gene>
<dbReference type="EMBL" id="JAPDGR010003466">
    <property type="protein sequence ID" value="KAJ2971135.1"/>
    <property type="molecule type" value="Genomic_DNA"/>
</dbReference>
<evidence type="ECO:0000313" key="1">
    <source>
        <dbReference type="EMBL" id="KAJ2971135.1"/>
    </source>
</evidence>
<protein>
    <submittedName>
        <fullName evidence="1">Uncharacterized protein</fullName>
    </submittedName>
</protein>
<reference evidence="1" key="1">
    <citation type="submission" date="2022-10" db="EMBL/GenBank/DDBJ databases">
        <title>Genome Sequence of Xylaria curta.</title>
        <authorList>
            <person name="Buettner E."/>
        </authorList>
    </citation>
    <scope>NUCLEOTIDE SEQUENCE</scope>
    <source>
        <strain evidence="1">Babe10</strain>
    </source>
</reference>
<evidence type="ECO:0000313" key="2">
    <source>
        <dbReference type="Proteomes" id="UP001143856"/>
    </source>
</evidence>
<dbReference type="Proteomes" id="UP001143856">
    <property type="component" value="Unassembled WGS sequence"/>
</dbReference>
<organism evidence="1 2">
    <name type="scientific">Xylaria curta</name>
    <dbReference type="NCBI Taxonomy" id="42375"/>
    <lineage>
        <taxon>Eukaryota</taxon>
        <taxon>Fungi</taxon>
        <taxon>Dikarya</taxon>
        <taxon>Ascomycota</taxon>
        <taxon>Pezizomycotina</taxon>
        <taxon>Sordariomycetes</taxon>
        <taxon>Xylariomycetidae</taxon>
        <taxon>Xylariales</taxon>
        <taxon>Xylariaceae</taxon>
        <taxon>Xylaria</taxon>
    </lineage>
</organism>
<sequence>MQQKIPSASLGGEKSTYRYQVQGKPPPTRVPLQSLPDSPAATTPQMDKEIARLRSLLEEEQRLRKEEQRRRNEAEKATEEEQRLRKEEQRLRKEEQRRRNEAEKATEEEQRLRKEEQRRRDEAEKRAETSQPLSLRQYLEACHSLSLAIQVVTDRSLTTQGDTTNPTGRIYPRRIIPWHDYPTQQENIWDRLLVDKPFCSDARETVEKAVQKLVNKVHSNEQLRTRLGVQGPVTFESHTNFRNTVDAVPEQMTIAENVGTAATTPAPKPKARRKAGRGKMGPADQVCIYRRFDGQNVPALAIEYKAPHKLTRDEVITGLREEIQPERDVINKDDEGFASASRRLTTAVITQLFSYMVNKGIQYGYVCTGETFIFLHIPDDPSVVYYSVCVPNLDVLEDDENRLHCTAVAQVFAFVLQALRSPPPPLAWHDRAEGISL</sequence>
<proteinExistence type="predicted"/>